<dbReference type="SUPFAM" id="SSF117070">
    <property type="entry name" value="LEA14-like"/>
    <property type="match status" value="2"/>
</dbReference>
<feature type="domain" description="Water stress and hypersensitive response" evidence="2">
    <location>
        <begin position="39"/>
        <end position="155"/>
    </location>
</feature>
<evidence type="ECO:0000313" key="4">
    <source>
        <dbReference type="Proteomes" id="UP001162891"/>
    </source>
</evidence>
<dbReference type="InterPro" id="IPR013990">
    <property type="entry name" value="WHy-dom"/>
</dbReference>
<dbReference type="EMBL" id="AP025591">
    <property type="protein sequence ID" value="BDG03603.1"/>
    <property type="molecule type" value="Genomic_DNA"/>
</dbReference>
<dbReference type="PROSITE" id="PS51257">
    <property type="entry name" value="PROKAR_LIPOPROTEIN"/>
    <property type="match status" value="1"/>
</dbReference>
<reference evidence="4" key="1">
    <citation type="journal article" date="2022" name="Int. J. Syst. Evol. Microbiol.">
        <title>Anaeromyxobacter oryzae sp. nov., Anaeromyxobacter diazotrophicus sp. nov. and Anaeromyxobacter paludicola sp. nov., isolated from paddy soils.</title>
        <authorList>
            <person name="Itoh H."/>
            <person name="Xu Z."/>
            <person name="Mise K."/>
            <person name="Masuda Y."/>
            <person name="Ushijima N."/>
            <person name="Hayakawa C."/>
            <person name="Shiratori Y."/>
            <person name="Senoo K."/>
        </authorList>
    </citation>
    <scope>NUCLEOTIDE SEQUENCE [LARGE SCALE GENOMIC DNA]</scope>
    <source>
        <strain evidence="4">Red232</strain>
    </source>
</reference>
<accession>A0ABN6MV31</accession>
<protein>
    <recommendedName>
        <fullName evidence="2">Water stress and hypersensitive response domain-containing protein</fullName>
    </recommendedName>
</protein>
<sequence>MTSHRSIGARALLVVAVALLAGCAELSKIAEGAVQRPHLTFRSAALQALDLEGATVGFTFDVENPNGFGAKVARLGYGVDVEGTRVATGEMPGGLTIPANGKAPVTFPVRVRFRDVPGIAALLGRRDAVSYRLSGTLGIQTPLGVVDLPISHEDRLALPRLPDFAIEGLSIRNVSFGEVGLEVRVAVKNPNAFPIPASRLDYALSIAGNAVARGDGRAMQLVPAGGKSVVSIPLKVELAEVGRAASDLVRGGAVDVGLSGTADLAGIPVPLDLRAQLPARR</sequence>
<evidence type="ECO:0000313" key="3">
    <source>
        <dbReference type="EMBL" id="BDG03603.1"/>
    </source>
</evidence>
<proteinExistence type="inferred from homology"/>
<comment type="similarity">
    <text evidence="1">Belongs to the LEA type 2 family.</text>
</comment>
<dbReference type="Proteomes" id="UP001162891">
    <property type="component" value="Chromosome"/>
</dbReference>
<dbReference type="SMART" id="SM00769">
    <property type="entry name" value="WHy"/>
    <property type="match status" value="2"/>
</dbReference>
<dbReference type="PANTHER" id="PTHR31459:SF2">
    <property type="entry name" value="OS03G0843300 PROTEIN"/>
    <property type="match status" value="1"/>
</dbReference>
<dbReference type="InterPro" id="IPR004864">
    <property type="entry name" value="LEA_2"/>
</dbReference>
<name>A0ABN6MV31_9BACT</name>
<organism evidence="3 4">
    <name type="scientific">Anaeromyxobacter oryzae</name>
    <dbReference type="NCBI Taxonomy" id="2918170"/>
    <lineage>
        <taxon>Bacteria</taxon>
        <taxon>Pseudomonadati</taxon>
        <taxon>Myxococcota</taxon>
        <taxon>Myxococcia</taxon>
        <taxon>Myxococcales</taxon>
        <taxon>Cystobacterineae</taxon>
        <taxon>Anaeromyxobacteraceae</taxon>
        <taxon>Anaeromyxobacter</taxon>
    </lineage>
</organism>
<dbReference type="PANTHER" id="PTHR31459">
    <property type="match status" value="1"/>
</dbReference>
<dbReference type="InterPro" id="IPR045043">
    <property type="entry name" value="Lea14-like"/>
</dbReference>
<dbReference type="RefSeq" id="WP_248361748.1">
    <property type="nucleotide sequence ID" value="NZ_AP025591.1"/>
</dbReference>
<evidence type="ECO:0000256" key="1">
    <source>
        <dbReference type="ARBA" id="ARBA00005960"/>
    </source>
</evidence>
<feature type="domain" description="Water stress and hypersensitive response" evidence="2">
    <location>
        <begin position="164"/>
        <end position="278"/>
    </location>
</feature>
<gene>
    <name evidence="3" type="ORF">AMOR_25990</name>
</gene>
<evidence type="ECO:0000259" key="2">
    <source>
        <dbReference type="SMART" id="SM00769"/>
    </source>
</evidence>
<dbReference type="Pfam" id="PF03168">
    <property type="entry name" value="LEA_2"/>
    <property type="match status" value="2"/>
</dbReference>
<keyword evidence="4" id="KW-1185">Reference proteome</keyword>
<dbReference type="Gene3D" id="2.60.40.1820">
    <property type="match status" value="2"/>
</dbReference>